<dbReference type="AlphaFoldDB" id="A0A1C4YNH0"/>
<proteinExistence type="predicted"/>
<reference evidence="2 3" key="1">
    <citation type="submission" date="2016-06" db="EMBL/GenBank/DDBJ databases">
        <authorList>
            <person name="Kjaerup R.B."/>
            <person name="Dalgaard T.S."/>
            <person name="Juul-Madsen H.R."/>
        </authorList>
    </citation>
    <scope>NUCLEOTIDE SEQUENCE [LARGE SCALE GENOMIC DNA]</scope>
    <source>
        <strain evidence="2 3">DSM 44871</strain>
    </source>
</reference>
<protein>
    <submittedName>
        <fullName evidence="2">Uncharacterized protein</fullName>
    </submittedName>
</protein>
<dbReference type="STRING" id="285676.GA0070561_4413"/>
<evidence type="ECO:0000313" key="2">
    <source>
        <dbReference type="EMBL" id="SCF22234.1"/>
    </source>
</evidence>
<accession>A0A1C4YNH0</accession>
<dbReference type="Proteomes" id="UP000198864">
    <property type="component" value="Unassembled WGS sequence"/>
</dbReference>
<sequence length="101" mass="11276">MLGPDQTGLQVRIEIDVCDVCRNPSSQVKTYTVSVGDRTGITDRCAAHSEELEAILTRNVPYSEELEALLSPDERPFGRRRGRRGTQVVDMDEVEKAKGQQ</sequence>
<organism evidence="2 3">
    <name type="scientific">Micromonospora saelicesensis</name>
    <dbReference type="NCBI Taxonomy" id="285676"/>
    <lineage>
        <taxon>Bacteria</taxon>
        <taxon>Bacillati</taxon>
        <taxon>Actinomycetota</taxon>
        <taxon>Actinomycetes</taxon>
        <taxon>Micromonosporales</taxon>
        <taxon>Micromonosporaceae</taxon>
        <taxon>Micromonospora</taxon>
    </lineage>
</organism>
<dbReference type="EMBL" id="FMCR01000004">
    <property type="protein sequence ID" value="SCF22234.1"/>
    <property type="molecule type" value="Genomic_DNA"/>
</dbReference>
<gene>
    <name evidence="2" type="ORF">GA0070561_4413</name>
</gene>
<feature type="region of interest" description="Disordered" evidence="1">
    <location>
        <begin position="74"/>
        <end position="101"/>
    </location>
</feature>
<evidence type="ECO:0000313" key="3">
    <source>
        <dbReference type="Proteomes" id="UP000198864"/>
    </source>
</evidence>
<evidence type="ECO:0000256" key="1">
    <source>
        <dbReference type="SAM" id="MobiDB-lite"/>
    </source>
</evidence>
<name>A0A1C4YNH0_9ACTN</name>